<gene>
    <name evidence="3" type="primary">glk</name>
    <name evidence="5" type="ORF">DKP76_14530</name>
</gene>
<keyword evidence="3" id="KW-0547">Nucleotide-binding</keyword>
<dbReference type="GO" id="GO:0005829">
    <property type="term" value="C:cytosol"/>
    <property type="evidence" value="ECO:0007669"/>
    <property type="project" value="TreeGrafter"/>
</dbReference>
<keyword evidence="6" id="KW-1185">Reference proteome</keyword>
<dbReference type="PANTHER" id="PTHR47690">
    <property type="entry name" value="GLUCOKINASE"/>
    <property type="match status" value="1"/>
</dbReference>
<organism evidence="5 6">
    <name type="scientific">Falsochrobactrum shanghaiense</name>
    <dbReference type="NCBI Taxonomy" id="2201899"/>
    <lineage>
        <taxon>Bacteria</taxon>
        <taxon>Pseudomonadati</taxon>
        <taxon>Pseudomonadota</taxon>
        <taxon>Alphaproteobacteria</taxon>
        <taxon>Hyphomicrobiales</taxon>
        <taxon>Brucellaceae</taxon>
        <taxon>Falsochrobactrum</taxon>
    </lineage>
</organism>
<dbReference type="RefSeq" id="WP_109707508.1">
    <property type="nucleotide sequence ID" value="NZ_QGDB01000005.1"/>
</dbReference>
<keyword evidence="3" id="KW-0324">Glycolysis</keyword>
<dbReference type="NCBIfam" id="TIGR00749">
    <property type="entry name" value="glk"/>
    <property type="match status" value="1"/>
</dbReference>
<feature type="binding site" evidence="3">
    <location>
        <begin position="18"/>
        <end position="23"/>
    </location>
    <ligand>
        <name>ATP</name>
        <dbReference type="ChEBI" id="CHEBI:30616"/>
    </ligand>
</feature>
<dbReference type="HAMAP" id="MF_00524">
    <property type="entry name" value="Glucokinase"/>
    <property type="match status" value="1"/>
</dbReference>
<sequence length="342" mass="36684">MQATIDAEQSFKFPVLVGDIGGTNARFALLVDSYAEPKEFPVVQTSDYATIDEAIQSVVLDHTSIMPRSAILAVAGPVDSDEIDLTNCNWIVRPRDMIAKLGFKDVTVLNDFEAQALAVVSIDNEYLEQIGGKSEEIIATRVVLGPGTGLGVAGLLRTHKAWVPVPGEGGHIDIGPRSARDYQVFPHIEHIEGRVSAEQILCGRGLRNLYLAICTADKVVPTLDTPAAITDAGLEGSNAQAVETLDLFVTYLGRVAGDLALVFMALGGVYLSGGIPQRILSALKSGSFRAAFEDKAPHGLIMRDIPIHVITHQLAALSGLSAFARTPSRFEVSTDGRRWRIG</sequence>
<keyword evidence="1 3" id="KW-0808">Transferase</keyword>
<dbReference type="InterPro" id="IPR003836">
    <property type="entry name" value="Glucokinase"/>
</dbReference>
<dbReference type="GO" id="GO:0005536">
    <property type="term" value="F:D-glucose binding"/>
    <property type="evidence" value="ECO:0007669"/>
    <property type="project" value="InterPro"/>
</dbReference>
<proteinExistence type="inferred from homology"/>
<keyword evidence="3" id="KW-0963">Cytoplasm</keyword>
<comment type="caution">
    <text evidence="5">The sequence shown here is derived from an EMBL/GenBank/DDBJ whole genome shotgun (WGS) entry which is preliminary data.</text>
</comment>
<evidence type="ECO:0000256" key="1">
    <source>
        <dbReference type="ARBA" id="ARBA00022679"/>
    </source>
</evidence>
<dbReference type="CDD" id="cd24008">
    <property type="entry name" value="ASKHA_NBD_GLK"/>
    <property type="match status" value="1"/>
</dbReference>
<evidence type="ECO:0000256" key="3">
    <source>
        <dbReference type="HAMAP-Rule" id="MF_00524"/>
    </source>
</evidence>
<reference evidence="5 6" key="1">
    <citation type="submission" date="2018-05" db="EMBL/GenBank/DDBJ databases">
        <title>Comparative genomic sequence analysis between strain HN4 and CCM 8460T (Falsochrobactrum ovis) will provide more evidence to prove that HN4 is a new species of Falsochrobactrum.</title>
        <authorList>
            <person name="Lyu W."/>
            <person name="Sun L."/>
            <person name="Yao L."/>
        </authorList>
    </citation>
    <scope>NUCLEOTIDE SEQUENCE [LARGE SCALE GENOMIC DNA]</scope>
    <source>
        <strain evidence="5 6">HN4</strain>
    </source>
</reference>
<comment type="subcellular location">
    <subcellularLocation>
        <location evidence="3">Cytoplasm</location>
    </subcellularLocation>
</comment>
<protein>
    <recommendedName>
        <fullName evidence="3">Glucokinase</fullName>
        <ecNumber evidence="3">2.7.1.2</ecNumber>
    </recommendedName>
    <alternativeName>
        <fullName evidence="3">Glucose kinase</fullName>
    </alternativeName>
</protein>
<dbReference type="Proteomes" id="UP000245865">
    <property type="component" value="Unassembled WGS sequence"/>
</dbReference>
<comment type="catalytic activity">
    <reaction evidence="3">
        <text>D-glucose + ATP = D-glucose 6-phosphate + ADP + H(+)</text>
        <dbReference type="Rhea" id="RHEA:17825"/>
        <dbReference type="ChEBI" id="CHEBI:4167"/>
        <dbReference type="ChEBI" id="CHEBI:15378"/>
        <dbReference type="ChEBI" id="CHEBI:30616"/>
        <dbReference type="ChEBI" id="CHEBI:61548"/>
        <dbReference type="ChEBI" id="CHEBI:456216"/>
        <dbReference type="EC" id="2.7.1.2"/>
    </reaction>
</comment>
<dbReference type="SUPFAM" id="SSF53067">
    <property type="entry name" value="Actin-like ATPase domain"/>
    <property type="match status" value="1"/>
</dbReference>
<dbReference type="Gene3D" id="3.40.367.20">
    <property type="match status" value="1"/>
</dbReference>
<dbReference type="Gene3D" id="3.30.420.40">
    <property type="match status" value="1"/>
</dbReference>
<dbReference type="EMBL" id="QGDB01000005">
    <property type="protein sequence ID" value="PWL17231.1"/>
    <property type="molecule type" value="Genomic_DNA"/>
</dbReference>
<evidence type="ECO:0000313" key="5">
    <source>
        <dbReference type="EMBL" id="PWL17231.1"/>
    </source>
</evidence>
<dbReference type="PANTHER" id="PTHR47690:SF1">
    <property type="entry name" value="GLUCOKINASE"/>
    <property type="match status" value="1"/>
</dbReference>
<dbReference type="GO" id="GO:0005524">
    <property type="term" value="F:ATP binding"/>
    <property type="evidence" value="ECO:0007669"/>
    <property type="project" value="UniProtKB-UniRule"/>
</dbReference>
<name>A0A316J7C8_9HYPH</name>
<keyword evidence="2 3" id="KW-0418">Kinase</keyword>
<dbReference type="GO" id="GO:0006096">
    <property type="term" value="P:glycolytic process"/>
    <property type="evidence" value="ECO:0007669"/>
    <property type="project" value="UniProtKB-UniRule"/>
</dbReference>
<dbReference type="NCBIfam" id="NF001417">
    <property type="entry name" value="PRK00292.1-4"/>
    <property type="match status" value="1"/>
</dbReference>
<comment type="similarity">
    <text evidence="3 4">Belongs to the bacterial glucokinase family.</text>
</comment>
<dbReference type="InterPro" id="IPR043129">
    <property type="entry name" value="ATPase_NBD"/>
</dbReference>
<accession>A0A316J7C8</accession>
<dbReference type="AlphaFoldDB" id="A0A316J7C8"/>
<dbReference type="InterPro" id="IPR050201">
    <property type="entry name" value="Bacterial_glucokinase"/>
</dbReference>
<dbReference type="EC" id="2.7.1.2" evidence="3"/>
<evidence type="ECO:0000256" key="2">
    <source>
        <dbReference type="ARBA" id="ARBA00022777"/>
    </source>
</evidence>
<evidence type="ECO:0000256" key="4">
    <source>
        <dbReference type="RuleBase" id="RU004046"/>
    </source>
</evidence>
<evidence type="ECO:0000313" key="6">
    <source>
        <dbReference type="Proteomes" id="UP000245865"/>
    </source>
</evidence>
<dbReference type="OrthoDB" id="9800595at2"/>
<keyword evidence="3" id="KW-0067">ATP-binding</keyword>
<dbReference type="GO" id="GO:0004340">
    <property type="term" value="F:glucokinase activity"/>
    <property type="evidence" value="ECO:0007669"/>
    <property type="project" value="UniProtKB-UniRule"/>
</dbReference>
<dbReference type="Pfam" id="PF02685">
    <property type="entry name" value="Glucokinase"/>
    <property type="match status" value="1"/>
</dbReference>